<dbReference type="Proteomes" id="UP000244073">
    <property type="component" value="Unassembled WGS sequence"/>
</dbReference>
<dbReference type="EMBL" id="MSFN02000003">
    <property type="protein sequence ID" value="PTU21771.1"/>
    <property type="molecule type" value="Genomic_DNA"/>
</dbReference>
<evidence type="ECO:0000256" key="2">
    <source>
        <dbReference type="SAM" id="SignalP"/>
    </source>
</evidence>
<evidence type="ECO:0000313" key="4">
    <source>
        <dbReference type="Proteomes" id="UP000244073"/>
    </source>
</evidence>
<accession>A0A2T5LZR1</accession>
<keyword evidence="1" id="KW-1133">Transmembrane helix</keyword>
<dbReference type="VEuPathDB" id="FungiDB:P175DRAFT_0199286"/>
<feature type="chain" id="PRO_5015669094" description="TLC domain-containing protein" evidence="2">
    <location>
        <begin position="24"/>
        <end position="123"/>
    </location>
</feature>
<evidence type="ECO:0008006" key="5">
    <source>
        <dbReference type="Google" id="ProtNLM"/>
    </source>
</evidence>
<gene>
    <name evidence="3" type="ORF">P175DRAFT_0199286</name>
</gene>
<proteinExistence type="predicted"/>
<dbReference type="RefSeq" id="XP_040753163.1">
    <property type="nucleotide sequence ID" value="XM_040892566.1"/>
</dbReference>
<dbReference type="AlphaFoldDB" id="A0A2T5LZR1"/>
<organism evidence="3 4">
    <name type="scientific">Aspergillus ochraceoroseus IBT 24754</name>
    <dbReference type="NCBI Taxonomy" id="1392256"/>
    <lineage>
        <taxon>Eukaryota</taxon>
        <taxon>Fungi</taxon>
        <taxon>Dikarya</taxon>
        <taxon>Ascomycota</taxon>
        <taxon>Pezizomycotina</taxon>
        <taxon>Eurotiomycetes</taxon>
        <taxon>Eurotiomycetidae</taxon>
        <taxon>Eurotiales</taxon>
        <taxon>Aspergillaceae</taxon>
        <taxon>Aspergillus</taxon>
        <taxon>Aspergillus subgen. Nidulantes</taxon>
    </lineage>
</organism>
<evidence type="ECO:0000313" key="3">
    <source>
        <dbReference type="EMBL" id="PTU21771.1"/>
    </source>
</evidence>
<name>A0A2T5LZR1_9EURO</name>
<feature type="signal peptide" evidence="2">
    <location>
        <begin position="1"/>
        <end position="23"/>
    </location>
</feature>
<protein>
    <recommendedName>
        <fullName evidence="5">TLC domain-containing protein</fullName>
    </recommendedName>
</protein>
<dbReference type="GeneID" id="63809448"/>
<keyword evidence="1" id="KW-0812">Transmembrane</keyword>
<reference evidence="3 4" key="1">
    <citation type="journal article" date="2018" name="Proc. Natl. Acad. Sci. U.S.A.">
        <title>Linking secondary metabolites to gene clusters through genome sequencing of six diverse Aspergillus species.</title>
        <authorList>
            <person name="Kaerboelling I."/>
            <person name="Vesth T.C."/>
            <person name="Frisvad J.C."/>
            <person name="Nybo J.L."/>
            <person name="Theobald S."/>
            <person name="Kuo A."/>
            <person name="Bowyer P."/>
            <person name="Matsuda Y."/>
            <person name="Mondo S."/>
            <person name="Lyhne E.K."/>
            <person name="Kogle M.E."/>
            <person name="Clum A."/>
            <person name="Lipzen A."/>
            <person name="Salamov A."/>
            <person name="Ngan C.Y."/>
            <person name="Daum C."/>
            <person name="Chiniquy J."/>
            <person name="Barry K."/>
            <person name="LaButti K."/>
            <person name="Haridas S."/>
            <person name="Simmons B.A."/>
            <person name="Magnuson J.K."/>
            <person name="Mortensen U.H."/>
            <person name="Larsen T.O."/>
            <person name="Grigoriev I.V."/>
            <person name="Baker S.E."/>
            <person name="Andersen M.R."/>
        </authorList>
    </citation>
    <scope>NUCLEOTIDE SEQUENCE [LARGE SCALE GENOMIC DNA]</scope>
    <source>
        <strain evidence="3 4">IBT 24754</strain>
    </source>
</reference>
<sequence>MFISFSFLFTWAALWVCFVFCDAYVWEFDYMAHAAFTVMYAMGQAGLVDHGLLTAVFLTHNLIIRWVAHRLYIPHALYLFLAEKGKMRYTAPYYLHQVAFNMIDRDHCPRIVYPLVRLVVPTA</sequence>
<keyword evidence="1" id="KW-0472">Membrane</keyword>
<comment type="caution">
    <text evidence="3">The sequence shown here is derived from an EMBL/GenBank/DDBJ whole genome shotgun (WGS) entry which is preliminary data.</text>
</comment>
<keyword evidence="2" id="KW-0732">Signal</keyword>
<feature type="transmembrane region" description="Helical" evidence="1">
    <location>
        <begin position="47"/>
        <end position="68"/>
    </location>
</feature>
<evidence type="ECO:0000256" key="1">
    <source>
        <dbReference type="SAM" id="Phobius"/>
    </source>
</evidence>